<reference evidence="7" key="1">
    <citation type="submission" date="2017-02" db="UniProtKB">
        <authorList>
            <consortium name="WormBaseParasite"/>
        </authorList>
    </citation>
    <scope>IDENTIFICATION</scope>
</reference>
<dbReference type="Pfam" id="PF13639">
    <property type="entry name" value="zf-RING_2"/>
    <property type="match status" value="1"/>
</dbReference>
<sequence length="332" mass="37667">MSQVRGRCVICTSMFSSNNISALPCGHTFHFACISKWVERSKTCPICRVRTEGRSIVKHLFFDSADDTGFTQAPSDYAAQVEQLSIALEQEKSDHLDTQEQMLKLKASVESLEVKLDREKKCYRDKIPPLLARNRQLEMIYKAITTAKDETALDKQLDDARKVQLQLKQELSDERTLVRRLKKKEIDLKNIVNALEKELRDVRSAANISTTPFNPKLRSLALEQSPPKRESLGFNESLQIDENVLKSALRKRPRELPLRSKPSTSSESAPIFLSFSDDENDHVQTEADVSLQFPTNFAFAFAQVDKLANRIFTDTFQTQSTSTKNYAGTRSG</sequence>
<dbReference type="GO" id="GO:0031297">
    <property type="term" value="P:replication fork processing"/>
    <property type="evidence" value="ECO:0007669"/>
    <property type="project" value="TreeGrafter"/>
</dbReference>
<dbReference type="Proteomes" id="UP000271162">
    <property type="component" value="Unassembled WGS sequence"/>
</dbReference>
<dbReference type="GO" id="GO:0008270">
    <property type="term" value="F:zinc ion binding"/>
    <property type="evidence" value="ECO:0007669"/>
    <property type="project" value="UniProtKB-KW"/>
</dbReference>
<dbReference type="InterPro" id="IPR001841">
    <property type="entry name" value="Znf_RING"/>
</dbReference>
<dbReference type="PANTHER" id="PTHR46569">
    <property type="entry name" value="E3 UBIQUITIN-PROTEIN LIGASE TRAIP"/>
    <property type="match status" value="1"/>
</dbReference>
<dbReference type="GO" id="GO:0061630">
    <property type="term" value="F:ubiquitin protein ligase activity"/>
    <property type="evidence" value="ECO:0007669"/>
    <property type="project" value="TreeGrafter"/>
</dbReference>
<dbReference type="InterPro" id="IPR013083">
    <property type="entry name" value="Znf_RING/FYVE/PHD"/>
</dbReference>
<dbReference type="EMBL" id="UYSL01024140">
    <property type="protein sequence ID" value="VDL83124.1"/>
    <property type="molecule type" value="Genomic_DNA"/>
</dbReference>
<reference evidence="5 6" key="2">
    <citation type="submission" date="2018-11" db="EMBL/GenBank/DDBJ databases">
        <authorList>
            <consortium name="Pathogen Informatics"/>
        </authorList>
    </citation>
    <scope>NUCLEOTIDE SEQUENCE [LARGE SCALE GENOMIC DNA]</scope>
</reference>
<proteinExistence type="predicted"/>
<evidence type="ECO:0000313" key="5">
    <source>
        <dbReference type="EMBL" id="VDL83124.1"/>
    </source>
</evidence>
<dbReference type="Gene3D" id="3.30.40.10">
    <property type="entry name" value="Zinc/RING finger domain, C3HC4 (zinc finger)"/>
    <property type="match status" value="1"/>
</dbReference>
<dbReference type="PROSITE" id="PS50089">
    <property type="entry name" value="ZF_RING_2"/>
    <property type="match status" value="1"/>
</dbReference>
<evidence type="ECO:0000256" key="2">
    <source>
        <dbReference type="ARBA" id="ARBA00022833"/>
    </source>
</evidence>
<protein>
    <submittedName>
        <fullName evidence="7">RING-type domain-containing protein</fullName>
    </submittedName>
</protein>
<organism evidence="7">
    <name type="scientific">Nippostrongylus brasiliensis</name>
    <name type="common">Rat hookworm</name>
    <dbReference type="NCBI Taxonomy" id="27835"/>
    <lineage>
        <taxon>Eukaryota</taxon>
        <taxon>Metazoa</taxon>
        <taxon>Ecdysozoa</taxon>
        <taxon>Nematoda</taxon>
        <taxon>Chromadorea</taxon>
        <taxon>Rhabditida</taxon>
        <taxon>Rhabditina</taxon>
        <taxon>Rhabditomorpha</taxon>
        <taxon>Strongyloidea</taxon>
        <taxon>Heligmosomidae</taxon>
        <taxon>Nippostrongylus</taxon>
    </lineage>
</organism>
<keyword evidence="1 3" id="KW-0863">Zinc-finger</keyword>
<dbReference type="WBParaSite" id="NBR_0001938901-mRNA-1">
    <property type="protein sequence ID" value="NBR_0001938901-mRNA-1"/>
    <property type="gene ID" value="NBR_0001938901"/>
</dbReference>
<dbReference type="OMA" id="FACISKW"/>
<keyword evidence="6" id="KW-1185">Reference proteome</keyword>
<evidence type="ECO:0000313" key="7">
    <source>
        <dbReference type="WBParaSite" id="NBR_0001938901-mRNA-1"/>
    </source>
</evidence>
<keyword evidence="1 3" id="KW-0479">Metal-binding</keyword>
<dbReference type="SUPFAM" id="SSF57850">
    <property type="entry name" value="RING/U-box"/>
    <property type="match status" value="1"/>
</dbReference>
<dbReference type="GO" id="GO:0005634">
    <property type="term" value="C:nucleus"/>
    <property type="evidence" value="ECO:0007669"/>
    <property type="project" value="TreeGrafter"/>
</dbReference>
<keyword evidence="2" id="KW-0862">Zinc</keyword>
<dbReference type="AlphaFoldDB" id="A0A0N4YQ67"/>
<evidence type="ECO:0000313" key="6">
    <source>
        <dbReference type="Proteomes" id="UP000271162"/>
    </source>
</evidence>
<evidence type="ECO:0000256" key="1">
    <source>
        <dbReference type="ARBA" id="ARBA00022771"/>
    </source>
</evidence>
<dbReference type="PANTHER" id="PTHR46569:SF1">
    <property type="entry name" value="E3 UBIQUITIN-PROTEIN LIGASE RFWD3-RELATED"/>
    <property type="match status" value="1"/>
</dbReference>
<accession>A0A0N4YQ67</accession>
<evidence type="ECO:0000259" key="4">
    <source>
        <dbReference type="PROSITE" id="PS50089"/>
    </source>
</evidence>
<dbReference type="GO" id="GO:0016567">
    <property type="term" value="P:protein ubiquitination"/>
    <property type="evidence" value="ECO:0007669"/>
    <property type="project" value="TreeGrafter"/>
</dbReference>
<feature type="domain" description="RING-type" evidence="4">
    <location>
        <begin position="8"/>
        <end position="48"/>
    </location>
</feature>
<dbReference type="InterPro" id="IPR052639">
    <property type="entry name" value="TRAIP_ubiq-protein_ligase"/>
</dbReference>
<dbReference type="STRING" id="27835.A0A0N4YQ67"/>
<dbReference type="SMART" id="SM00184">
    <property type="entry name" value="RING"/>
    <property type="match status" value="1"/>
</dbReference>
<evidence type="ECO:0000256" key="3">
    <source>
        <dbReference type="PROSITE-ProRule" id="PRU00175"/>
    </source>
</evidence>
<dbReference type="GO" id="GO:0090734">
    <property type="term" value="C:site of DNA damage"/>
    <property type="evidence" value="ECO:0007669"/>
    <property type="project" value="TreeGrafter"/>
</dbReference>
<name>A0A0N4YQ67_NIPBR</name>
<gene>
    <name evidence="5" type="ORF">NBR_LOCUS19390</name>
</gene>